<sequence length="59" mass="6962">MAWIKDRALLIIVSIFAAIAAYLFWYILGEYAFIIFSLIALYAYIVERPKLKSYRNKIN</sequence>
<evidence type="ECO:0008006" key="4">
    <source>
        <dbReference type="Google" id="ProtNLM"/>
    </source>
</evidence>
<evidence type="ECO:0000313" key="3">
    <source>
        <dbReference type="Proteomes" id="UP001157138"/>
    </source>
</evidence>
<reference evidence="3" key="1">
    <citation type="journal article" date="2019" name="Int. J. Syst. Evol. Microbiol.">
        <title>The Global Catalogue of Microorganisms (GCM) 10K type strain sequencing project: providing services to taxonomists for standard genome sequencing and annotation.</title>
        <authorList>
            <consortium name="The Broad Institute Genomics Platform"/>
            <consortium name="The Broad Institute Genome Sequencing Center for Infectious Disease"/>
            <person name="Wu L."/>
            <person name="Ma J."/>
        </authorList>
    </citation>
    <scope>NUCLEOTIDE SEQUENCE [LARGE SCALE GENOMIC DNA]</scope>
    <source>
        <strain evidence="3">NBRC 108723</strain>
    </source>
</reference>
<feature type="transmembrane region" description="Helical" evidence="1">
    <location>
        <begin position="31"/>
        <end position="47"/>
    </location>
</feature>
<organism evidence="2 3">
    <name type="scientific">Vibrio zhanjiangensis</name>
    <dbReference type="NCBI Taxonomy" id="1046128"/>
    <lineage>
        <taxon>Bacteria</taxon>
        <taxon>Pseudomonadati</taxon>
        <taxon>Pseudomonadota</taxon>
        <taxon>Gammaproteobacteria</taxon>
        <taxon>Vibrionales</taxon>
        <taxon>Vibrionaceae</taxon>
        <taxon>Vibrio</taxon>
    </lineage>
</organism>
<name>A0ABQ6F4I5_9VIBR</name>
<keyword evidence="1" id="KW-0472">Membrane</keyword>
<comment type="caution">
    <text evidence="2">The sequence shown here is derived from an EMBL/GenBank/DDBJ whole genome shotgun (WGS) entry which is preliminary data.</text>
</comment>
<evidence type="ECO:0000256" key="1">
    <source>
        <dbReference type="SAM" id="Phobius"/>
    </source>
</evidence>
<gene>
    <name evidence="2" type="ORF">GCM10007938_42380</name>
</gene>
<feature type="transmembrane region" description="Helical" evidence="1">
    <location>
        <begin position="7"/>
        <end position="25"/>
    </location>
</feature>
<keyword evidence="1" id="KW-0812">Transmembrane</keyword>
<keyword evidence="1" id="KW-1133">Transmembrane helix</keyword>
<keyword evidence="3" id="KW-1185">Reference proteome</keyword>
<accession>A0ABQ6F4I5</accession>
<evidence type="ECO:0000313" key="2">
    <source>
        <dbReference type="EMBL" id="GLT20453.1"/>
    </source>
</evidence>
<proteinExistence type="predicted"/>
<dbReference type="EMBL" id="BSPW01000117">
    <property type="protein sequence ID" value="GLT20453.1"/>
    <property type="molecule type" value="Genomic_DNA"/>
</dbReference>
<dbReference type="Proteomes" id="UP001157138">
    <property type="component" value="Unassembled WGS sequence"/>
</dbReference>
<protein>
    <recommendedName>
        <fullName evidence="4">Phosphatidate cytidylyltransferase</fullName>
    </recommendedName>
</protein>